<accession>A0AAU7UJA0</accession>
<evidence type="ECO:0000256" key="1">
    <source>
        <dbReference type="ARBA" id="ARBA00022491"/>
    </source>
</evidence>
<dbReference type="RefSeq" id="WP_350269470.1">
    <property type="nucleotide sequence ID" value="NZ_CP158281.1"/>
</dbReference>
<evidence type="ECO:0000256" key="4">
    <source>
        <dbReference type="ARBA" id="ARBA00023163"/>
    </source>
</evidence>
<gene>
    <name evidence="7" type="ORF">AAFP32_12910</name>
</gene>
<dbReference type="Gene3D" id="1.10.357.10">
    <property type="entry name" value="Tetracycline Repressor, domain 2"/>
    <property type="match status" value="1"/>
</dbReference>
<dbReference type="InterPro" id="IPR036271">
    <property type="entry name" value="Tet_transcr_reg_TetR-rel_C_sf"/>
</dbReference>
<evidence type="ECO:0000259" key="6">
    <source>
        <dbReference type="PROSITE" id="PS50977"/>
    </source>
</evidence>
<dbReference type="SUPFAM" id="SSF46689">
    <property type="entry name" value="Homeodomain-like"/>
    <property type="match status" value="1"/>
</dbReference>
<feature type="domain" description="HTH tetR-type" evidence="6">
    <location>
        <begin position="5"/>
        <end position="65"/>
    </location>
</feature>
<dbReference type="InterPro" id="IPR009057">
    <property type="entry name" value="Homeodomain-like_sf"/>
</dbReference>
<dbReference type="InterPro" id="IPR039538">
    <property type="entry name" value="BetI_C"/>
</dbReference>
<dbReference type="PANTHER" id="PTHR30055">
    <property type="entry name" value="HTH-TYPE TRANSCRIPTIONAL REGULATOR RUTR"/>
    <property type="match status" value="1"/>
</dbReference>
<evidence type="ECO:0000256" key="2">
    <source>
        <dbReference type="ARBA" id="ARBA00023015"/>
    </source>
</evidence>
<dbReference type="InterPro" id="IPR001647">
    <property type="entry name" value="HTH_TetR"/>
</dbReference>
<dbReference type="EMBL" id="CP158281">
    <property type="protein sequence ID" value="XBV88453.1"/>
    <property type="molecule type" value="Genomic_DNA"/>
</dbReference>
<keyword evidence="4" id="KW-0804">Transcription</keyword>
<dbReference type="GO" id="GO:0000976">
    <property type="term" value="F:transcription cis-regulatory region binding"/>
    <property type="evidence" value="ECO:0007669"/>
    <property type="project" value="TreeGrafter"/>
</dbReference>
<keyword evidence="1" id="KW-0678">Repressor</keyword>
<name>A0AAU7UJA0_9MICO</name>
<evidence type="ECO:0000313" key="7">
    <source>
        <dbReference type="EMBL" id="XBV88453.1"/>
    </source>
</evidence>
<dbReference type="GO" id="GO:0003700">
    <property type="term" value="F:DNA-binding transcription factor activity"/>
    <property type="evidence" value="ECO:0007669"/>
    <property type="project" value="TreeGrafter"/>
</dbReference>
<dbReference type="AlphaFoldDB" id="A0AAU7UJA0"/>
<dbReference type="PRINTS" id="PR00455">
    <property type="entry name" value="HTHTETR"/>
</dbReference>
<reference evidence="7" key="1">
    <citation type="submission" date="2024-06" db="EMBL/GenBank/DDBJ databases">
        <title>Brevibacterium koreense sp. nov., isolated from jogae-jeotgal, a Korean fermented seafood.</title>
        <authorList>
            <person name="Whon T.W."/>
            <person name="Nam S."/>
            <person name="Kim Y."/>
        </authorList>
    </citation>
    <scope>NUCLEOTIDE SEQUENCE</scope>
    <source>
        <strain evidence="7">CBA3109</strain>
    </source>
</reference>
<proteinExistence type="predicted"/>
<keyword evidence="3 5" id="KW-0238">DNA-binding</keyword>
<dbReference type="Pfam" id="PF00440">
    <property type="entry name" value="TetR_N"/>
    <property type="match status" value="1"/>
</dbReference>
<dbReference type="SUPFAM" id="SSF48498">
    <property type="entry name" value="Tetracyclin repressor-like, C-terminal domain"/>
    <property type="match status" value="1"/>
</dbReference>
<dbReference type="Pfam" id="PF13977">
    <property type="entry name" value="TetR_C_6"/>
    <property type="match status" value="1"/>
</dbReference>
<keyword evidence="2" id="KW-0805">Transcription regulation</keyword>
<organism evidence="7">
    <name type="scientific">Brevibacterium koreense</name>
    <dbReference type="NCBI Taxonomy" id="3140787"/>
    <lineage>
        <taxon>Bacteria</taxon>
        <taxon>Bacillati</taxon>
        <taxon>Actinomycetota</taxon>
        <taxon>Actinomycetes</taxon>
        <taxon>Micrococcales</taxon>
        <taxon>Brevibacteriaceae</taxon>
        <taxon>Brevibacterium</taxon>
    </lineage>
</organism>
<protein>
    <submittedName>
        <fullName evidence="7">TetR/AcrR family transcriptional regulator</fullName>
    </submittedName>
</protein>
<feature type="DNA-binding region" description="H-T-H motif" evidence="5">
    <location>
        <begin position="28"/>
        <end position="47"/>
    </location>
</feature>
<evidence type="ECO:0000256" key="3">
    <source>
        <dbReference type="ARBA" id="ARBA00023125"/>
    </source>
</evidence>
<dbReference type="PROSITE" id="PS50977">
    <property type="entry name" value="HTH_TETR_2"/>
    <property type="match status" value="1"/>
</dbReference>
<sequence length="201" mass="22146">MSKGTRNRQKIIAAAWELYADLGIDNVRTEDVANACGLSASAINYHFRTKTQLLQAALRYSLDIIASARDLTETADPVATLRHFARIHAGVDVKVRRVWSIWIQSWAHAAADEHARLNLTAVYTEWLDMITGVILAGQRAGTIRTGNTVLMVKALSIFIDGLGVARSTQQMTVTDEEALSMLEEYLGAHILTSTHPQEEGT</sequence>
<dbReference type="PANTHER" id="PTHR30055:SF234">
    <property type="entry name" value="HTH-TYPE TRANSCRIPTIONAL REGULATOR BETI"/>
    <property type="match status" value="1"/>
</dbReference>
<dbReference type="InterPro" id="IPR050109">
    <property type="entry name" value="HTH-type_TetR-like_transc_reg"/>
</dbReference>
<evidence type="ECO:0000256" key="5">
    <source>
        <dbReference type="PROSITE-ProRule" id="PRU00335"/>
    </source>
</evidence>
<dbReference type="KEGG" id="bkr:AAFP32_12910"/>